<gene>
    <name evidence="2" type="ORF">GH714_043843</name>
</gene>
<feature type="compositionally biased region" description="Basic residues" evidence="1">
    <location>
        <begin position="82"/>
        <end position="92"/>
    </location>
</feature>
<evidence type="ECO:0000313" key="2">
    <source>
        <dbReference type="EMBL" id="KAF2282314.1"/>
    </source>
</evidence>
<feature type="compositionally biased region" description="Basic residues" evidence="1">
    <location>
        <begin position="139"/>
        <end position="150"/>
    </location>
</feature>
<feature type="compositionally biased region" description="Basic and acidic residues" evidence="1">
    <location>
        <begin position="101"/>
        <end position="112"/>
    </location>
</feature>
<dbReference type="EMBL" id="JAAGAX010000367">
    <property type="protein sequence ID" value="KAF2282314.1"/>
    <property type="molecule type" value="Genomic_DNA"/>
</dbReference>
<feature type="compositionally biased region" description="Basic and acidic residues" evidence="1">
    <location>
        <begin position="346"/>
        <end position="359"/>
    </location>
</feature>
<name>A0A6A6K1C7_HEVBR</name>
<keyword evidence="3" id="KW-1185">Reference proteome</keyword>
<evidence type="ECO:0000256" key="1">
    <source>
        <dbReference type="SAM" id="MobiDB-lite"/>
    </source>
</evidence>
<feature type="compositionally biased region" description="Basic residues" evidence="1">
    <location>
        <begin position="319"/>
        <end position="329"/>
    </location>
</feature>
<comment type="caution">
    <text evidence="2">The sequence shown here is derived from an EMBL/GenBank/DDBJ whole genome shotgun (WGS) entry which is preliminary data.</text>
</comment>
<dbReference type="Proteomes" id="UP000467840">
    <property type="component" value="Unassembled WGS sequence"/>
</dbReference>
<sequence>MASCNAETRSCKDEEERKSSSERHGPLSKVNVIDCNYTDKTSLMRNASLDGDMNVDPSTNNSLGSDVTELQCDLKSNCSQTKKGKKRKKRPQIKQNGQIDRQGDGSSIKDDSIGTNSCNERGVDTNMKTDLQKLPKLSRSQKKRMRKKQKLNATVISNKAHGPCGELDLVKGGKMLKSQVIPQEIQAAPCSELSRSQKKRMRKKQKLNATVINNKARGSLAELDLVKVRENDEKLSDSPRNPSTDLNKKHDNDKHGLVETIVDINKRAAPFSELSRSQKKRTRKKQKLNANVINNEAYDSFAELDSIKAAPFSELSQSQKKRMRKKQKLKATVINNKAHGSLAELDSVKVGENDEKLSDSPRNPSTDLNKKHDNDGKPGLVESIVDINKLNPTVINNKAHGSLAELDSIKVGENAEKLIGSSRNPSADFKKKHYNDGKPGLVESIVDINKKEGPLSELSRSQKKK</sequence>
<feature type="compositionally biased region" description="Polar residues" evidence="1">
    <location>
        <begin position="56"/>
        <end position="65"/>
    </location>
</feature>
<dbReference type="AlphaFoldDB" id="A0A6A6K1C7"/>
<feature type="compositionally biased region" description="Basic and acidic residues" evidence="1">
    <location>
        <begin position="9"/>
        <end position="25"/>
    </location>
</feature>
<organism evidence="2 3">
    <name type="scientific">Hevea brasiliensis</name>
    <name type="common">Para rubber tree</name>
    <name type="synonym">Siphonia brasiliensis</name>
    <dbReference type="NCBI Taxonomy" id="3981"/>
    <lineage>
        <taxon>Eukaryota</taxon>
        <taxon>Viridiplantae</taxon>
        <taxon>Streptophyta</taxon>
        <taxon>Embryophyta</taxon>
        <taxon>Tracheophyta</taxon>
        <taxon>Spermatophyta</taxon>
        <taxon>Magnoliopsida</taxon>
        <taxon>eudicotyledons</taxon>
        <taxon>Gunneridae</taxon>
        <taxon>Pentapetalae</taxon>
        <taxon>rosids</taxon>
        <taxon>fabids</taxon>
        <taxon>Malpighiales</taxon>
        <taxon>Euphorbiaceae</taxon>
        <taxon>Crotonoideae</taxon>
        <taxon>Micrandreae</taxon>
        <taxon>Hevea</taxon>
    </lineage>
</organism>
<feature type="region of interest" description="Disordered" evidence="1">
    <location>
        <begin position="315"/>
        <end position="380"/>
    </location>
</feature>
<reference evidence="2 3" key="1">
    <citation type="journal article" date="2020" name="Mol. Plant">
        <title>The Chromosome-Based Rubber Tree Genome Provides New Insights into Spurge Genome Evolution and Rubber Biosynthesis.</title>
        <authorList>
            <person name="Liu J."/>
            <person name="Shi C."/>
            <person name="Shi C.C."/>
            <person name="Li W."/>
            <person name="Zhang Q.J."/>
            <person name="Zhang Y."/>
            <person name="Li K."/>
            <person name="Lu H.F."/>
            <person name="Shi C."/>
            <person name="Zhu S.T."/>
            <person name="Xiao Z.Y."/>
            <person name="Nan H."/>
            <person name="Yue Y."/>
            <person name="Zhu X.G."/>
            <person name="Wu Y."/>
            <person name="Hong X.N."/>
            <person name="Fan G.Y."/>
            <person name="Tong Y."/>
            <person name="Zhang D."/>
            <person name="Mao C.L."/>
            <person name="Liu Y.L."/>
            <person name="Hao S.J."/>
            <person name="Liu W.Q."/>
            <person name="Lv M.Q."/>
            <person name="Zhang H.B."/>
            <person name="Liu Y."/>
            <person name="Hu-Tang G.R."/>
            <person name="Wang J.P."/>
            <person name="Wang J.H."/>
            <person name="Sun Y.H."/>
            <person name="Ni S.B."/>
            <person name="Chen W.B."/>
            <person name="Zhang X.C."/>
            <person name="Jiao Y.N."/>
            <person name="Eichler E.E."/>
            <person name="Li G.H."/>
            <person name="Liu X."/>
            <person name="Gao L.Z."/>
        </authorList>
    </citation>
    <scope>NUCLEOTIDE SEQUENCE [LARGE SCALE GENOMIC DNA]</scope>
    <source>
        <strain evidence="3">cv. GT1</strain>
        <tissue evidence="2">Leaf</tissue>
    </source>
</reference>
<protein>
    <submittedName>
        <fullName evidence="2">Uncharacterized protein</fullName>
    </submittedName>
</protein>
<feature type="region of interest" description="Disordered" evidence="1">
    <location>
        <begin position="231"/>
        <end position="254"/>
    </location>
</feature>
<proteinExistence type="predicted"/>
<feature type="region of interest" description="Disordered" evidence="1">
    <location>
        <begin position="1"/>
        <end position="30"/>
    </location>
</feature>
<feature type="region of interest" description="Disordered" evidence="1">
    <location>
        <begin position="47"/>
        <end position="164"/>
    </location>
</feature>
<accession>A0A6A6K1C7</accession>
<evidence type="ECO:0000313" key="3">
    <source>
        <dbReference type="Proteomes" id="UP000467840"/>
    </source>
</evidence>